<keyword evidence="1" id="KW-0472">Membrane</keyword>
<keyword evidence="1" id="KW-1133">Transmembrane helix</keyword>
<evidence type="ECO:0000313" key="2">
    <source>
        <dbReference type="EMBL" id="CAD8724664.1"/>
    </source>
</evidence>
<reference evidence="2" key="1">
    <citation type="submission" date="2021-01" db="EMBL/GenBank/DDBJ databases">
        <authorList>
            <person name="Corre E."/>
            <person name="Pelletier E."/>
            <person name="Niang G."/>
            <person name="Scheremetjew M."/>
            <person name="Finn R."/>
            <person name="Kale V."/>
            <person name="Holt S."/>
            <person name="Cochrane G."/>
            <person name="Meng A."/>
            <person name="Brown T."/>
            <person name="Cohen L."/>
        </authorList>
    </citation>
    <scope>NUCLEOTIDE SEQUENCE</scope>
    <source>
        <strain evidence="2">CCMP3276</strain>
    </source>
</reference>
<dbReference type="AlphaFoldDB" id="A0A7S0XJ20"/>
<protein>
    <submittedName>
        <fullName evidence="2">Uncharacterized protein</fullName>
    </submittedName>
</protein>
<sequence length="268" mass="29381">MLKYTRQRAKKVVLGTRAESSRSCCTMLLCGVSFALAAKAVAPSVSMVFLTLLTFTGAIIQIMTEITFVCGFHSASPQAMTHSLILVFEIALPFVLISTLASSTLRKHAFLLFYLPTLDPLLSSLVHQSTTLSDFSWPVLSVSQLREHLKGLDPSSITIGFDLSSNLGFTWRLMRCSLLLAGALMYGECMFARVEFRLCFGRRQKAALAVLVLACMTGTLFGVDDGFMRTEIRASLLVFIVACTALLEKDSTPFSPAEKKKNPALKTE</sequence>
<proteinExistence type="predicted"/>
<feature type="transmembrane region" description="Helical" evidence="1">
    <location>
        <begin position="47"/>
        <end position="72"/>
    </location>
</feature>
<organism evidence="2">
    <name type="scientific">Erythrolobus madagascarensis</name>
    <dbReference type="NCBI Taxonomy" id="708628"/>
    <lineage>
        <taxon>Eukaryota</taxon>
        <taxon>Rhodophyta</taxon>
        <taxon>Bangiophyceae</taxon>
        <taxon>Porphyridiales</taxon>
        <taxon>Porphyridiaceae</taxon>
        <taxon>Erythrolobus</taxon>
    </lineage>
</organism>
<feature type="transmembrane region" description="Helical" evidence="1">
    <location>
        <begin position="84"/>
        <end position="105"/>
    </location>
</feature>
<keyword evidence="1" id="KW-0812">Transmembrane</keyword>
<accession>A0A7S0XJ20</accession>
<name>A0A7S0XJ20_9RHOD</name>
<feature type="transmembrane region" description="Helical" evidence="1">
    <location>
        <begin position="206"/>
        <end position="224"/>
    </location>
</feature>
<dbReference type="EMBL" id="HBFE01001070">
    <property type="protein sequence ID" value="CAD8724664.1"/>
    <property type="molecule type" value="Transcribed_RNA"/>
</dbReference>
<evidence type="ECO:0000256" key="1">
    <source>
        <dbReference type="SAM" id="Phobius"/>
    </source>
</evidence>
<gene>
    <name evidence="2" type="ORF">EMAD1354_LOCUS741</name>
</gene>